<dbReference type="HOGENOM" id="CLU_283280_0_0_1"/>
<dbReference type="SUPFAM" id="SSF52129">
    <property type="entry name" value="Caspase-like"/>
    <property type="match status" value="1"/>
</dbReference>
<keyword evidence="3" id="KW-0378">Hydrolase</keyword>
<protein>
    <recommendedName>
        <fullName evidence="5">Peptidase C14 caspase domain-containing protein</fullName>
    </recommendedName>
</protein>
<comment type="similarity">
    <text evidence="1">Belongs to the peptidase C14B family.</text>
</comment>
<dbReference type="PANTHER" id="PTHR48104:SF30">
    <property type="entry name" value="METACASPASE-1"/>
    <property type="match status" value="1"/>
</dbReference>
<evidence type="ECO:0000259" key="5">
    <source>
        <dbReference type="Pfam" id="PF00656"/>
    </source>
</evidence>
<evidence type="ECO:0000256" key="3">
    <source>
        <dbReference type="ARBA" id="ARBA00022807"/>
    </source>
</evidence>
<dbReference type="GO" id="GO:0004197">
    <property type="term" value="F:cysteine-type endopeptidase activity"/>
    <property type="evidence" value="ECO:0007669"/>
    <property type="project" value="InterPro"/>
</dbReference>
<dbReference type="InterPro" id="IPR050452">
    <property type="entry name" value="Metacaspase"/>
</dbReference>
<dbReference type="GO" id="GO:0006915">
    <property type="term" value="P:apoptotic process"/>
    <property type="evidence" value="ECO:0007669"/>
    <property type="project" value="UniProtKB-KW"/>
</dbReference>
<accession>S8DNM4</accession>
<proteinExistence type="inferred from homology"/>
<dbReference type="eggNOG" id="ENOG502RSFD">
    <property type="taxonomic scope" value="Eukaryota"/>
</dbReference>
<evidence type="ECO:0000256" key="1">
    <source>
        <dbReference type="ARBA" id="ARBA00009005"/>
    </source>
</evidence>
<dbReference type="GO" id="GO:0005737">
    <property type="term" value="C:cytoplasm"/>
    <property type="evidence" value="ECO:0007669"/>
    <property type="project" value="TreeGrafter"/>
</dbReference>
<evidence type="ECO:0000256" key="4">
    <source>
        <dbReference type="SAM" id="MobiDB-lite"/>
    </source>
</evidence>
<reference evidence="6 7" key="1">
    <citation type="journal article" date="2012" name="Science">
        <title>The Paleozoic origin of enzymatic lignin decomposition reconstructed from 31 fungal genomes.</title>
        <authorList>
            <person name="Floudas D."/>
            <person name="Binder M."/>
            <person name="Riley R."/>
            <person name="Barry K."/>
            <person name="Blanchette R.A."/>
            <person name="Henrissat B."/>
            <person name="Martinez A.T."/>
            <person name="Otillar R."/>
            <person name="Spatafora J.W."/>
            <person name="Yadav J.S."/>
            <person name="Aerts A."/>
            <person name="Benoit I."/>
            <person name="Boyd A."/>
            <person name="Carlson A."/>
            <person name="Copeland A."/>
            <person name="Coutinho P.M."/>
            <person name="de Vries R.P."/>
            <person name="Ferreira P."/>
            <person name="Findley K."/>
            <person name="Foster B."/>
            <person name="Gaskell J."/>
            <person name="Glotzer D."/>
            <person name="Gorecki P."/>
            <person name="Heitman J."/>
            <person name="Hesse C."/>
            <person name="Hori C."/>
            <person name="Igarashi K."/>
            <person name="Jurgens J.A."/>
            <person name="Kallen N."/>
            <person name="Kersten P."/>
            <person name="Kohler A."/>
            <person name="Kuees U."/>
            <person name="Kumar T.K.A."/>
            <person name="Kuo A."/>
            <person name="LaButti K."/>
            <person name="Larrondo L.F."/>
            <person name="Lindquist E."/>
            <person name="Ling A."/>
            <person name="Lombard V."/>
            <person name="Lucas S."/>
            <person name="Lundell T."/>
            <person name="Martin R."/>
            <person name="McLaughlin D.J."/>
            <person name="Morgenstern I."/>
            <person name="Morin E."/>
            <person name="Murat C."/>
            <person name="Nagy L.G."/>
            <person name="Nolan M."/>
            <person name="Ohm R.A."/>
            <person name="Patyshakuliyeva A."/>
            <person name="Rokas A."/>
            <person name="Ruiz-Duenas F.J."/>
            <person name="Sabat G."/>
            <person name="Salamov A."/>
            <person name="Samejima M."/>
            <person name="Schmutz J."/>
            <person name="Slot J.C."/>
            <person name="St John F."/>
            <person name="Stenlid J."/>
            <person name="Sun H."/>
            <person name="Sun S."/>
            <person name="Syed K."/>
            <person name="Tsang A."/>
            <person name="Wiebenga A."/>
            <person name="Young D."/>
            <person name="Pisabarro A."/>
            <person name="Eastwood D.C."/>
            <person name="Martin F."/>
            <person name="Cullen D."/>
            <person name="Grigoriev I.V."/>
            <person name="Hibbett D.S."/>
        </authorList>
    </citation>
    <scope>NUCLEOTIDE SEQUENCE</scope>
    <source>
        <strain evidence="7">FP-58527</strain>
    </source>
</reference>
<keyword evidence="3" id="KW-0788">Thiol protease</keyword>
<gene>
    <name evidence="6" type="ORF">FOMPIDRAFT_82722</name>
</gene>
<evidence type="ECO:0000313" key="7">
    <source>
        <dbReference type="Proteomes" id="UP000015241"/>
    </source>
</evidence>
<keyword evidence="2" id="KW-0053">Apoptosis</keyword>
<dbReference type="Pfam" id="PF00656">
    <property type="entry name" value="Peptidase_C14"/>
    <property type="match status" value="1"/>
</dbReference>
<feature type="domain" description="Peptidase C14 caspase" evidence="5">
    <location>
        <begin position="476"/>
        <end position="754"/>
    </location>
</feature>
<dbReference type="InParanoid" id="S8DNM4"/>
<feature type="region of interest" description="Disordered" evidence="4">
    <location>
        <begin position="441"/>
        <end position="464"/>
    </location>
</feature>
<evidence type="ECO:0000313" key="6">
    <source>
        <dbReference type="EMBL" id="EPS94981.1"/>
    </source>
</evidence>
<dbReference type="Proteomes" id="UP000015241">
    <property type="component" value="Unassembled WGS sequence"/>
</dbReference>
<dbReference type="InterPro" id="IPR029030">
    <property type="entry name" value="Caspase-like_dom_sf"/>
</dbReference>
<dbReference type="GO" id="GO:0006508">
    <property type="term" value="P:proteolysis"/>
    <property type="evidence" value="ECO:0007669"/>
    <property type="project" value="InterPro"/>
</dbReference>
<dbReference type="OrthoDB" id="3223806at2759"/>
<name>S8DNM4_FOMSC</name>
<sequence>MVPRVVPPSVSQSPLPVTLDEGIWRHRLSARSATTVIPTGFLYKAMQSHVLLAACRPDEQAMEASRVPEPRGAFTVALLKLLRSQNVFELSYARVAELVQLRHQHPQCEGTNKDRVVFNATKLIDLSRFFRVVKRKDGQLLADAGSIHGIAEGTEFVIAPTFGVPLDFSLNLVLIATRVEASQSYLSCKAPASLPDTLRDFRVKVSNWNTTTAMKTRFQYTAGSHCSVVGPSDYSDVSVHLGVNNGWLLERHDPLVTRHAAPALSVAQADVSEVLDAVARFNFNLYRRNPHAPVKSMVSIELHRLEIAPESGLRPILRPIGKNYFDAPAEDVLCAEDSSFRVDPVREAIITDLDPYYGLTLVNASDVDLFPYVFYFDPSDYSVQSWYLPHSKTMSPPLPRREAGSDPSRLPIGYGASGTDSLRFSLPSGCKTDSGFLKLSSMPPSTSRRLGAPAPMTPDVPKITRAKTNSPERKAFALIVGVDRYKKHEIPPLQGCIYDSEDFRKFLQEDLSVPSHNILVLYNESATRDNILSAFNNHLLYNERIKKGDLIFFFYAGHGGRMAAPPGWKCEENKIETICPYDETVFHAAPTSAEQTTRTVGPKPNSELVPCIPDHKFGGMMRELARRKGDNIIAILDCCHSGGMARGSGSTSPTLAPRSLPNDLWRPPPSEDDWNTYRDHFEAATARNAKMVVPSGFSYSGLRSHVLLAACQPDELAHEHRPLSAPSGGQTSRGLFTLHLLHCLRLAVKETNMLTYADLVRGLYGHELPDGRDSNPGPLRKQRPHCEGANQNRLLFTTTLFPHSDTFPLNYDSLKGRLYVEAGTLYGVRVGAEFICRRPGESPMHPNGHVLLAVTEAKPLESRLDPKDSSIAVASLRGLEATIVAWDPEDACFKVHGLDSLPENSGKFFFVTRETSSDADISCVRHSTDSRPQGYDVTRNDPLIAHFGPKILSIDFKPDAGFLSHVAKFNFHLYRYQESPEVARELPFTMQLHRLKQVSSVQTKVVLLLDEKHEDLLGDALARKHTLSRNMETLRKLGTNEIQEAIIKDLEPNYGLTLINNSEYNLFAYVFYFDPKDYSIMARTFSLLEKAIIVNITAFV</sequence>
<feature type="region of interest" description="Disordered" evidence="4">
    <location>
        <begin position="647"/>
        <end position="668"/>
    </location>
</feature>
<dbReference type="AlphaFoldDB" id="S8DNM4"/>
<keyword evidence="7" id="KW-1185">Reference proteome</keyword>
<keyword evidence="3" id="KW-0645">Protease</keyword>
<evidence type="ECO:0000256" key="2">
    <source>
        <dbReference type="ARBA" id="ARBA00022703"/>
    </source>
</evidence>
<dbReference type="PANTHER" id="PTHR48104">
    <property type="entry name" value="METACASPASE-4"/>
    <property type="match status" value="1"/>
</dbReference>
<dbReference type="InterPro" id="IPR011600">
    <property type="entry name" value="Pept_C14_caspase"/>
</dbReference>
<organism evidence="6 7">
    <name type="scientific">Fomitopsis schrenkii</name>
    <name type="common">Brown rot fungus</name>
    <dbReference type="NCBI Taxonomy" id="2126942"/>
    <lineage>
        <taxon>Eukaryota</taxon>
        <taxon>Fungi</taxon>
        <taxon>Dikarya</taxon>
        <taxon>Basidiomycota</taxon>
        <taxon>Agaricomycotina</taxon>
        <taxon>Agaricomycetes</taxon>
        <taxon>Polyporales</taxon>
        <taxon>Fomitopsis</taxon>
    </lineage>
</organism>
<dbReference type="EMBL" id="KE504218">
    <property type="protein sequence ID" value="EPS94981.1"/>
    <property type="molecule type" value="Genomic_DNA"/>
</dbReference>
<dbReference type="Gene3D" id="3.40.50.1460">
    <property type="match status" value="2"/>
</dbReference>